<dbReference type="Proteomes" id="UP000246410">
    <property type="component" value="Unassembled WGS sequence"/>
</dbReference>
<dbReference type="InterPro" id="IPR011009">
    <property type="entry name" value="Kinase-like_dom_sf"/>
</dbReference>
<dbReference type="AlphaFoldDB" id="A0A317NZA9"/>
<dbReference type="EC" id="2.7.11.1" evidence="1"/>
<proteinExistence type="predicted"/>
<gene>
    <name evidence="11" type="ORF">DFR69_102567</name>
</gene>
<dbReference type="GO" id="GO:0005524">
    <property type="term" value="F:ATP binding"/>
    <property type="evidence" value="ECO:0007669"/>
    <property type="project" value="UniProtKB-UniRule"/>
</dbReference>
<keyword evidence="9" id="KW-0812">Transmembrane</keyword>
<sequence length="605" mass="62986">MHGVEFGAGTVFAGYRIDRRLGRGGMGTVYLAAHPRLPRQVALKLLNRELYSDPEVRGRFEREADVSAHLDHPGIVSVLDRGVEDGLMWISMQYVDGSDASVFRGAPLDPARAIGIVAQTAEALDYAHERGVLHRDVKPANILLAAARSGDRVLLTDFGIARLRGDARQLTRTGAFLATLAYASPEQLSGAPVDHRSDQYSLGCTLFTLLTGESPFPADNPGAVVAAHLSKPVPPVSGAVPSLPRALDAVIARVLAKDPGERFDSCIEFAEAAVAALSSTRVGDTAVSTGLPLPVGPRQNPVPGWQGAAAARPDGSSGGPGQFGGREGSAPHADPSEPRWQGAERQGASWNSAPGGSMSAGDGSRVSAEAPGARFDAAATRVGPPEYAASALPAAGGGNAAVAGQLGPHPVGSVDRRSPKSVSARWRALAVGLLVLAMVAGVGVVGVGAIYWKFVRPGRIAPPPTWGEHVSIYNSYASILPKDPTATGWSGARCFPTGAVVVQPGDPVPVRQITCTDSANRTAWYTEYATAADADTYLNRHGAPDPTTTRAVANGTVTAWSARPNEPFTLAVQRIVDGAPLPVVIEVSGAAYDTIRGDWFTAAPF</sequence>
<accession>A0A317NZA9</accession>
<keyword evidence="4 7" id="KW-0547">Nucleotide-binding</keyword>
<name>A0A317NZA9_9NOCA</name>
<dbReference type="PANTHER" id="PTHR43289">
    <property type="entry name" value="MITOGEN-ACTIVATED PROTEIN KINASE KINASE KINASE 20-RELATED"/>
    <property type="match status" value="1"/>
</dbReference>
<dbReference type="InterPro" id="IPR017441">
    <property type="entry name" value="Protein_kinase_ATP_BS"/>
</dbReference>
<dbReference type="CDD" id="cd14014">
    <property type="entry name" value="STKc_PknB_like"/>
    <property type="match status" value="1"/>
</dbReference>
<dbReference type="InterPro" id="IPR008271">
    <property type="entry name" value="Ser/Thr_kinase_AS"/>
</dbReference>
<evidence type="ECO:0000313" key="12">
    <source>
        <dbReference type="Proteomes" id="UP000246410"/>
    </source>
</evidence>
<evidence type="ECO:0000256" key="3">
    <source>
        <dbReference type="ARBA" id="ARBA00022679"/>
    </source>
</evidence>
<evidence type="ECO:0000256" key="9">
    <source>
        <dbReference type="SAM" id="Phobius"/>
    </source>
</evidence>
<evidence type="ECO:0000313" key="11">
    <source>
        <dbReference type="EMBL" id="PWV79504.1"/>
    </source>
</evidence>
<dbReference type="PROSITE" id="PS50011">
    <property type="entry name" value="PROTEIN_KINASE_DOM"/>
    <property type="match status" value="1"/>
</dbReference>
<dbReference type="SUPFAM" id="SSF56112">
    <property type="entry name" value="Protein kinase-like (PK-like)"/>
    <property type="match status" value="1"/>
</dbReference>
<comment type="caution">
    <text evidence="11">The sequence shown here is derived from an EMBL/GenBank/DDBJ whole genome shotgun (WGS) entry which is preliminary data.</text>
</comment>
<keyword evidence="6 7" id="KW-0067">ATP-binding</keyword>
<evidence type="ECO:0000259" key="10">
    <source>
        <dbReference type="PROSITE" id="PS50011"/>
    </source>
</evidence>
<keyword evidence="5 11" id="KW-0418">Kinase</keyword>
<dbReference type="Pfam" id="PF00069">
    <property type="entry name" value="Pkinase"/>
    <property type="match status" value="1"/>
</dbReference>
<evidence type="ECO:0000256" key="1">
    <source>
        <dbReference type="ARBA" id="ARBA00012513"/>
    </source>
</evidence>
<evidence type="ECO:0000256" key="7">
    <source>
        <dbReference type="PROSITE-ProRule" id="PRU10141"/>
    </source>
</evidence>
<protein>
    <recommendedName>
        <fullName evidence="1">non-specific serine/threonine protein kinase</fullName>
        <ecNumber evidence="1">2.7.11.1</ecNumber>
    </recommendedName>
</protein>
<keyword evidence="12" id="KW-1185">Reference proteome</keyword>
<dbReference type="InterPro" id="IPR000719">
    <property type="entry name" value="Prot_kinase_dom"/>
</dbReference>
<keyword evidence="9" id="KW-0472">Membrane</keyword>
<dbReference type="EMBL" id="QGTL01000002">
    <property type="protein sequence ID" value="PWV79504.1"/>
    <property type="molecule type" value="Genomic_DNA"/>
</dbReference>
<evidence type="ECO:0000256" key="2">
    <source>
        <dbReference type="ARBA" id="ARBA00022527"/>
    </source>
</evidence>
<evidence type="ECO:0000256" key="8">
    <source>
        <dbReference type="SAM" id="MobiDB-lite"/>
    </source>
</evidence>
<feature type="compositionally biased region" description="Gly residues" evidence="8">
    <location>
        <begin position="316"/>
        <end position="327"/>
    </location>
</feature>
<dbReference type="FunFam" id="1.10.510.10:FF:000021">
    <property type="entry name" value="Serine/threonine protein kinase"/>
    <property type="match status" value="1"/>
</dbReference>
<dbReference type="SMART" id="SM00220">
    <property type="entry name" value="S_TKc"/>
    <property type="match status" value="1"/>
</dbReference>
<evidence type="ECO:0000256" key="4">
    <source>
        <dbReference type="ARBA" id="ARBA00022741"/>
    </source>
</evidence>
<dbReference type="Gene3D" id="3.30.200.20">
    <property type="entry name" value="Phosphorylase Kinase, domain 1"/>
    <property type="match status" value="1"/>
</dbReference>
<feature type="domain" description="Protein kinase" evidence="10">
    <location>
        <begin position="15"/>
        <end position="274"/>
    </location>
</feature>
<evidence type="ECO:0000256" key="5">
    <source>
        <dbReference type="ARBA" id="ARBA00022777"/>
    </source>
</evidence>
<dbReference type="PROSITE" id="PS00107">
    <property type="entry name" value="PROTEIN_KINASE_ATP"/>
    <property type="match status" value="1"/>
</dbReference>
<feature type="binding site" evidence="7">
    <location>
        <position position="44"/>
    </location>
    <ligand>
        <name>ATP</name>
        <dbReference type="ChEBI" id="CHEBI:30616"/>
    </ligand>
</feature>
<keyword evidence="2" id="KW-0723">Serine/threonine-protein kinase</keyword>
<evidence type="ECO:0000256" key="6">
    <source>
        <dbReference type="ARBA" id="ARBA00022840"/>
    </source>
</evidence>
<dbReference type="RefSeq" id="WP_208643919.1">
    <property type="nucleotide sequence ID" value="NZ_QGTL01000002.1"/>
</dbReference>
<dbReference type="PANTHER" id="PTHR43289:SF6">
    <property type="entry name" value="SERINE_THREONINE-PROTEIN KINASE NEKL-3"/>
    <property type="match status" value="1"/>
</dbReference>
<dbReference type="PROSITE" id="PS00108">
    <property type="entry name" value="PROTEIN_KINASE_ST"/>
    <property type="match status" value="1"/>
</dbReference>
<keyword evidence="9" id="KW-1133">Transmembrane helix</keyword>
<keyword evidence="3" id="KW-0808">Transferase</keyword>
<reference evidence="11 12" key="1">
    <citation type="submission" date="2018-05" db="EMBL/GenBank/DDBJ databases">
        <title>Genomic Encyclopedia of Type Strains, Phase IV (KMG-IV): sequencing the most valuable type-strain genomes for metagenomic binning, comparative biology and taxonomic classification.</title>
        <authorList>
            <person name="Goeker M."/>
        </authorList>
    </citation>
    <scope>NUCLEOTIDE SEQUENCE [LARGE SCALE GENOMIC DNA]</scope>
    <source>
        <strain evidence="11 12">DSM 44717</strain>
    </source>
</reference>
<feature type="region of interest" description="Disordered" evidence="8">
    <location>
        <begin position="290"/>
        <end position="369"/>
    </location>
</feature>
<dbReference type="GO" id="GO:0004674">
    <property type="term" value="F:protein serine/threonine kinase activity"/>
    <property type="evidence" value="ECO:0007669"/>
    <property type="project" value="UniProtKB-KW"/>
</dbReference>
<organism evidence="11 12">
    <name type="scientific">Nocardia neocaledoniensis</name>
    <dbReference type="NCBI Taxonomy" id="236511"/>
    <lineage>
        <taxon>Bacteria</taxon>
        <taxon>Bacillati</taxon>
        <taxon>Actinomycetota</taxon>
        <taxon>Actinomycetes</taxon>
        <taxon>Mycobacteriales</taxon>
        <taxon>Nocardiaceae</taxon>
        <taxon>Nocardia</taxon>
    </lineage>
</organism>
<feature type="transmembrane region" description="Helical" evidence="9">
    <location>
        <begin position="426"/>
        <end position="452"/>
    </location>
</feature>
<dbReference type="Gene3D" id="1.10.510.10">
    <property type="entry name" value="Transferase(Phosphotransferase) domain 1"/>
    <property type="match status" value="1"/>
</dbReference>